<evidence type="ECO:0008006" key="3">
    <source>
        <dbReference type="Google" id="ProtNLM"/>
    </source>
</evidence>
<dbReference type="Proteomes" id="UP000616779">
    <property type="component" value="Unassembled WGS sequence"/>
</dbReference>
<dbReference type="RefSeq" id="WP_171648270.1">
    <property type="nucleotide sequence ID" value="NZ_WHOA01000241.1"/>
</dbReference>
<evidence type="ECO:0000313" key="1">
    <source>
        <dbReference type="EMBL" id="NOU76048.1"/>
    </source>
</evidence>
<keyword evidence="2" id="KW-1185">Reference proteome</keyword>
<name>A0ABX1Y559_9BACL</name>
<sequence>MKHQEAHEICKKHMYRYVSVTMTSGVVYDGIVENVDDDHLYLAVPIGGMDQEQMRAFLPYPGFGYPYGYPGYGFPGYGFGFPRRRFARQILPLAGLLVLSLLPYY</sequence>
<organism evidence="1 2">
    <name type="scientific">Paenibacillus phytorum</name>
    <dbReference type="NCBI Taxonomy" id="2654977"/>
    <lineage>
        <taxon>Bacteria</taxon>
        <taxon>Bacillati</taxon>
        <taxon>Bacillota</taxon>
        <taxon>Bacilli</taxon>
        <taxon>Bacillales</taxon>
        <taxon>Paenibacillaceae</taxon>
        <taxon>Paenibacillus</taxon>
    </lineage>
</organism>
<dbReference type="EMBL" id="WHOA01000241">
    <property type="protein sequence ID" value="NOU76048.1"/>
    <property type="molecule type" value="Genomic_DNA"/>
</dbReference>
<protein>
    <recommendedName>
        <fullName evidence="3">Phosphatidylinositol kinase</fullName>
    </recommendedName>
</protein>
<evidence type="ECO:0000313" key="2">
    <source>
        <dbReference type="Proteomes" id="UP000616779"/>
    </source>
</evidence>
<gene>
    <name evidence="1" type="ORF">GC098_32660</name>
</gene>
<accession>A0ABX1Y559</accession>
<reference evidence="1 2" key="1">
    <citation type="submission" date="2019-10" db="EMBL/GenBank/DDBJ databases">
        <title>Description of Paenibacillus terrestris sp. nov.</title>
        <authorList>
            <person name="Carlier A."/>
            <person name="Qi S."/>
        </authorList>
    </citation>
    <scope>NUCLEOTIDE SEQUENCE [LARGE SCALE GENOMIC DNA]</scope>
    <source>
        <strain evidence="1 2">LMG 31458</strain>
    </source>
</reference>
<comment type="caution">
    <text evidence="1">The sequence shown here is derived from an EMBL/GenBank/DDBJ whole genome shotgun (WGS) entry which is preliminary data.</text>
</comment>
<proteinExistence type="predicted"/>